<name>A0A1L3FNL7_BRAJP</name>
<evidence type="ECO:0000313" key="1">
    <source>
        <dbReference type="EMBL" id="APG14913.1"/>
    </source>
</evidence>
<sequence>MSKAPDDSFEATVPMIAMLTGKCFESGTDVSDAITDKDDFYDWIGDTCRNRIASGAQYDATLRFHRYSRAFNERLRS</sequence>
<reference evidence="1 2" key="1">
    <citation type="submission" date="2016-11" db="EMBL/GenBank/DDBJ databases">
        <title>Complete Genome Sequence of Bradyrhizobium sp. strain J5, an isolated from soybean nodule in Hokkaido.</title>
        <authorList>
            <person name="Kanehara K."/>
        </authorList>
    </citation>
    <scope>NUCLEOTIDE SEQUENCE [LARGE SCALE GENOMIC DNA]</scope>
    <source>
        <strain evidence="1 2">J5</strain>
    </source>
</reference>
<accession>A0A1L3FNL7</accession>
<dbReference type="Proteomes" id="UP000181962">
    <property type="component" value="Chromosome"/>
</dbReference>
<dbReference type="EMBL" id="CP017637">
    <property type="protein sequence ID" value="APG14913.1"/>
    <property type="molecule type" value="Genomic_DNA"/>
</dbReference>
<proteinExistence type="predicted"/>
<protein>
    <submittedName>
        <fullName evidence="1">Uncharacterized protein</fullName>
    </submittedName>
</protein>
<organism evidence="1 2">
    <name type="scientific">Bradyrhizobium japonicum</name>
    <dbReference type="NCBI Taxonomy" id="375"/>
    <lineage>
        <taxon>Bacteria</taxon>
        <taxon>Pseudomonadati</taxon>
        <taxon>Pseudomonadota</taxon>
        <taxon>Alphaproteobacteria</taxon>
        <taxon>Hyphomicrobiales</taxon>
        <taxon>Nitrobacteraceae</taxon>
        <taxon>Bradyrhizobium</taxon>
    </lineage>
</organism>
<evidence type="ECO:0000313" key="2">
    <source>
        <dbReference type="Proteomes" id="UP000181962"/>
    </source>
</evidence>
<gene>
    <name evidence="1" type="ORF">BKD09_41955</name>
</gene>
<dbReference type="AlphaFoldDB" id="A0A1L3FNL7"/>